<dbReference type="InterPro" id="IPR011009">
    <property type="entry name" value="Kinase-like_dom_sf"/>
</dbReference>
<dbReference type="Gene3D" id="1.10.510.10">
    <property type="entry name" value="Transferase(Phosphotransferase) domain 1"/>
    <property type="match status" value="1"/>
</dbReference>
<dbReference type="GO" id="GO:0005524">
    <property type="term" value="F:ATP binding"/>
    <property type="evidence" value="ECO:0007669"/>
    <property type="project" value="UniProtKB-KW"/>
</dbReference>
<evidence type="ECO:0000256" key="3">
    <source>
        <dbReference type="ARBA" id="ARBA00022741"/>
    </source>
</evidence>
<dbReference type="PROSITE" id="PS00108">
    <property type="entry name" value="PROTEIN_KINASE_ST"/>
    <property type="match status" value="1"/>
</dbReference>
<dbReference type="SUPFAM" id="SSF56112">
    <property type="entry name" value="Protein kinase-like (PK-like)"/>
    <property type="match status" value="1"/>
</dbReference>
<dbReference type="Proteomes" id="UP000604046">
    <property type="component" value="Unassembled WGS sequence"/>
</dbReference>
<dbReference type="InterPro" id="IPR008271">
    <property type="entry name" value="Ser/Thr_kinase_AS"/>
</dbReference>
<dbReference type="PANTHER" id="PTHR24345">
    <property type="entry name" value="SERINE/THREONINE-PROTEIN KINASE PLK"/>
    <property type="match status" value="1"/>
</dbReference>
<keyword evidence="4" id="KW-0418">Kinase</keyword>
<evidence type="ECO:0000256" key="6">
    <source>
        <dbReference type="SAM" id="MobiDB-lite"/>
    </source>
</evidence>
<dbReference type="SMART" id="SM00220">
    <property type="entry name" value="S_TKc"/>
    <property type="match status" value="1"/>
</dbReference>
<gene>
    <name evidence="8" type="primary">CIPK11</name>
    <name evidence="8" type="ORF">SNAT2548_LOCUS26353</name>
</gene>
<feature type="region of interest" description="Disordered" evidence="6">
    <location>
        <begin position="602"/>
        <end position="622"/>
    </location>
</feature>
<evidence type="ECO:0000259" key="7">
    <source>
        <dbReference type="PROSITE" id="PS50011"/>
    </source>
</evidence>
<accession>A0A812SBQ0</accession>
<name>A0A812SBQ0_9DINO</name>
<dbReference type="GO" id="GO:0005634">
    <property type="term" value="C:nucleus"/>
    <property type="evidence" value="ECO:0007669"/>
    <property type="project" value="TreeGrafter"/>
</dbReference>
<dbReference type="Pfam" id="PF00069">
    <property type="entry name" value="Pkinase"/>
    <property type="match status" value="1"/>
</dbReference>
<comment type="caution">
    <text evidence="8">The sequence shown here is derived from an EMBL/GenBank/DDBJ whole genome shotgun (WGS) entry which is preliminary data.</text>
</comment>
<keyword evidence="9" id="KW-1185">Reference proteome</keyword>
<feature type="region of interest" description="Disordered" evidence="6">
    <location>
        <begin position="659"/>
        <end position="684"/>
    </location>
</feature>
<reference evidence="8" key="1">
    <citation type="submission" date="2021-02" db="EMBL/GenBank/DDBJ databases">
        <authorList>
            <person name="Dougan E. K."/>
            <person name="Rhodes N."/>
            <person name="Thang M."/>
            <person name="Chan C."/>
        </authorList>
    </citation>
    <scope>NUCLEOTIDE SEQUENCE</scope>
</reference>
<dbReference type="AlphaFoldDB" id="A0A812SBQ0"/>
<keyword evidence="3" id="KW-0547">Nucleotide-binding</keyword>
<feature type="compositionally biased region" description="Basic and acidic residues" evidence="6">
    <location>
        <begin position="788"/>
        <end position="801"/>
    </location>
</feature>
<evidence type="ECO:0000313" key="9">
    <source>
        <dbReference type="Proteomes" id="UP000604046"/>
    </source>
</evidence>
<dbReference type="EMBL" id="CAJNDS010002429">
    <property type="protein sequence ID" value="CAE7470076.1"/>
    <property type="molecule type" value="Genomic_DNA"/>
</dbReference>
<dbReference type="InterPro" id="IPR000719">
    <property type="entry name" value="Prot_kinase_dom"/>
</dbReference>
<keyword evidence="1" id="KW-0723">Serine/threonine-protein kinase</keyword>
<dbReference type="PROSITE" id="PS50011">
    <property type="entry name" value="PROTEIN_KINASE_DOM"/>
    <property type="match status" value="1"/>
</dbReference>
<evidence type="ECO:0000256" key="4">
    <source>
        <dbReference type="ARBA" id="ARBA00022777"/>
    </source>
</evidence>
<sequence length="915" mass="99464">MSGVPSESGMPLLELHAVHLSQGLAPMRAEELQVPEGAVDMLLSEALARASAHPAADRQEGGDSVEAMGVFTGRLAFSSRGQMNEEPLLQIPLLMAHISAMFLGDSSLLALAPLSTGPIPTEVWVMRVSGSDADLQKAVGLLSKSGVIRHDLPSAYVIGPLLSRGGFASVFRAQQHNPSSAEQGKVAFKVVPMTDAPLQRQVKKEIELQLLCHDHQNIAKLVSVFQADGRDFADDTRPCWAMALSLAAQGDLFDWVHCGDSMSEDFAASVMQGLLAALRHIHLQGIFHRDVKAENVLLSNSRPQLCDFGVATRLSEVRKRPVHCGPAGGTAPEILLNMEPTTQSDIFSAGCVLFFMIMKQRPFCDPELAVAVNSALMRKVNLDQFVELQRSPSLKELLGALMERSPLQRPDANAALGYPFFQMPLAPHPPPTDPSARAHQRKQAFAKMLTTADKQAASPATGSTIPEVPQDENHVQDVSLHSFQGTPPHPGKGASWSSCFLSSTLRCEPLIFRRRYVVSSGSTKSFLQIKPVRELLDVLDLSHTIWQTLELSEYEQVPLEVPDDSEPYSPSAPERESPSRPGPERMATGQIRSFVRQNSGGKKLRIDSVGGMSPEMGEHARGQMSWWTHSQHSPVLGSKVVAEQQVSRDLFGTCHFTQERTEDGRRRRLVKKEGQEEDFDDTASWQSWRSGMMSSASRRSSRGRSGSVMSVVSNASAVAMRELLAASDDDAHPEVDEDYAIGPPAGRTLSGRSNGGAGLPQMHRLSIPGAGDHPKRPMLTPAPPASAREPREEQQQRDRDWGTCVFGKDQAAPGRGRRLVKPMLQQLSPPSAEDEETARSSSWMSFAGEVGRSLSQASMASEVSMAGIGKTPSAMGMQELLADNSFSSPERPARQGRRGTAQLLQDLYAATEYGT</sequence>
<feature type="region of interest" description="Disordered" evidence="6">
    <location>
        <begin position="560"/>
        <end position="588"/>
    </location>
</feature>
<evidence type="ECO:0000256" key="2">
    <source>
        <dbReference type="ARBA" id="ARBA00022679"/>
    </source>
</evidence>
<proteinExistence type="predicted"/>
<dbReference type="PANTHER" id="PTHR24345:SF91">
    <property type="entry name" value="SERINE_THREONINE-PROTEIN KINASE PLK4"/>
    <property type="match status" value="1"/>
</dbReference>
<keyword evidence="2" id="KW-0808">Transferase</keyword>
<feature type="domain" description="Protein kinase" evidence="7">
    <location>
        <begin position="156"/>
        <end position="421"/>
    </location>
</feature>
<evidence type="ECO:0000256" key="1">
    <source>
        <dbReference type="ARBA" id="ARBA00022527"/>
    </source>
</evidence>
<evidence type="ECO:0000313" key="8">
    <source>
        <dbReference type="EMBL" id="CAE7470076.1"/>
    </source>
</evidence>
<evidence type="ECO:0000256" key="5">
    <source>
        <dbReference type="ARBA" id="ARBA00022840"/>
    </source>
</evidence>
<protein>
    <submittedName>
        <fullName evidence="8">CIPK11 protein</fullName>
    </submittedName>
</protein>
<feature type="region of interest" description="Disordered" evidence="6">
    <location>
        <begin position="727"/>
        <end position="841"/>
    </location>
</feature>
<dbReference type="OrthoDB" id="446798at2759"/>
<keyword evidence="5" id="KW-0067">ATP-binding</keyword>
<organism evidence="8 9">
    <name type="scientific">Symbiodinium natans</name>
    <dbReference type="NCBI Taxonomy" id="878477"/>
    <lineage>
        <taxon>Eukaryota</taxon>
        <taxon>Sar</taxon>
        <taxon>Alveolata</taxon>
        <taxon>Dinophyceae</taxon>
        <taxon>Suessiales</taxon>
        <taxon>Symbiodiniaceae</taxon>
        <taxon>Symbiodinium</taxon>
    </lineage>
</organism>
<dbReference type="GO" id="GO:0004674">
    <property type="term" value="F:protein serine/threonine kinase activity"/>
    <property type="evidence" value="ECO:0007669"/>
    <property type="project" value="UniProtKB-KW"/>
</dbReference>